<evidence type="ECO:0000259" key="3">
    <source>
        <dbReference type="PROSITE" id="PS50879"/>
    </source>
</evidence>
<gene>
    <name evidence="4" type="ORF">THAOC_14774</name>
</gene>
<proteinExistence type="predicted"/>
<name>K0T1Y0_THAOC</name>
<protein>
    <recommendedName>
        <fullName evidence="3">RNase H type-1 domain-containing protein</fullName>
    </recommendedName>
</protein>
<feature type="region of interest" description="Disordered" evidence="2">
    <location>
        <begin position="1"/>
        <end position="30"/>
    </location>
</feature>
<feature type="region of interest" description="Disordered" evidence="2">
    <location>
        <begin position="395"/>
        <end position="524"/>
    </location>
</feature>
<evidence type="ECO:0000256" key="1">
    <source>
        <dbReference type="SAM" id="Coils"/>
    </source>
</evidence>
<dbReference type="InterPro" id="IPR036397">
    <property type="entry name" value="RNaseH_sf"/>
</dbReference>
<feature type="region of interest" description="Disordered" evidence="2">
    <location>
        <begin position="1009"/>
        <end position="1161"/>
    </location>
</feature>
<dbReference type="GO" id="GO:0003676">
    <property type="term" value="F:nucleic acid binding"/>
    <property type="evidence" value="ECO:0007669"/>
    <property type="project" value="InterPro"/>
</dbReference>
<evidence type="ECO:0000256" key="2">
    <source>
        <dbReference type="SAM" id="MobiDB-lite"/>
    </source>
</evidence>
<feature type="compositionally biased region" description="Polar residues" evidence="2">
    <location>
        <begin position="49"/>
        <end position="80"/>
    </location>
</feature>
<keyword evidence="1" id="KW-0175">Coiled coil</keyword>
<feature type="domain" description="RNase H type-1" evidence="3">
    <location>
        <begin position="2833"/>
        <end position="2988"/>
    </location>
</feature>
<dbReference type="InterPro" id="IPR002156">
    <property type="entry name" value="RNaseH_domain"/>
</dbReference>
<dbReference type="EMBL" id="AGNL01017206">
    <property type="protein sequence ID" value="EJK64487.1"/>
    <property type="molecule type" value="Genomic_DNA"/>
</dbReference>
<reference evidence="4 5" key="1">
    <citation type="journal article" date="2012" name="Genome Biol.">
        <title>Genome and low-iron response of an oceanic diatom adapted to chronic iron limitation.</title>
        <authorList>
            <person name="Lommer M."/>
            <person name="Specht M."/>
            <person name="Roy A.S."/>
            <person name="Kraemer L."/>
            <person name="Andreson R."/>
            <person name="Gutowska M.A."/>
            <person name="Wolf J."/>
            <person name="Bergner S.V."/>
            <person name="Schilhabel M.B."/>
            <person name="Klostermeier U.C."/>
            <person name="Beiko R.G."/>
            <person name="Rosenstiel P."/>
            <person name="Hippler M."/>
            <person name="Laroche J."/>
        </authorList>
    </citation>
    <scope>NUCLEOTIDE SEQUENCE [LARGE SCALE GENOMIC DNA]</scope>
    <source>
        <strain evidence="4 5">CCMP1005</strain>
    </source>
</reference>
<dbReference type="SUPFAM" id="SSF53098">
    <property type="entry name" value="Ribonuclease H-like"/>
    <property type="match status" value="1"/>
</dbReference>
<dbReference type="eggNOG" id="ENOG502QY8X">
    <property type="taxonomic scope" value="Eukaryota"/>
</dbReference>
<dbReference type="PROSITE" id="PS50879">
    <property type="entry name" value="RNASE_H_1"/>
    <property type="match status" value="1"/>
</dbReference>
<sequence length="3014" mass="333970">MMRNYTRPGKGNHASNNNNHGPSAPSQEELDVAIETLCRARDAARDAQLAQSTPRNPYQRSSARNMAPASTSAQRQTQRATPPLPSAPRTQNGNQGQTPSVSFHTPASRTLPPDSNLSRGSTQSTLNKRWNPPANTPIRSRTTANTTHSGRGRNASRGTVPQDRNAYRRAAPSEDRNRFAALSSENETVEIEVLEDGDEMVLAFTEQGLSPRHQRILTEWIENATEERRTGDHDLQHWLDKLGPLCQPMLRYILGCVISSFSNFSPAELQGLAHLSYSQMKDIVGNNGAVPNLKNLGTLDSHGDHEGKRPPSHYRFFCGEKLATSLANPSEHQNLELSELRGGLFSYIIEVHSDPYMSHLFTAISKIDSKTVLIKLLTECGAFRDFTRKVIQGRPFPNISLPRVPPGTVLRYSKRQRSPQAPTEQPKRRRTSRWASRNAGTGTQAQPTQERNTNNTPNVAPRPNPVPSPPASTGPDRSPAIDQPAQALATTTQVQAPRDDSPAPAPTTATQAQAPRNVGFENAKDLDRVNPSKVLRSAGYNPLRDDDQTLSLQNALATLYPGVPSSDLQHILELSPTEIALLSLQPGALHNVIMHLVHQQTSRTHGFGQENNATNQMYEQQVQFLGRLTNPDQDAIQLLAAIAISENHVITFLQEDGRPTSHCFPTDDEICSSTDSSGPTHTTTVTIRSSFNFQRLSADANFAPQAVTLLQQKRLVIKVPSIQLIEYPGPDVLVYGTLPCDSLDALHGGIRQLLRAMGLVPDHISVTTKIRRHISGSSYQVVEVNLGGDKEAVDALVTQTDVLSFAPRTPDLKFALTNEGSHEALIQTQIKLENSTSLVVVKGWKAGDPFVCRVNSATSRQTVAEEFTQGPPGLVRGPISALDRLLYDSRRPTELGIMTTMPGPLVRYLADQWTDHIRGGAYGDPTMFRDLSFHLPDTTKVPIDVLRRLANDGLLDASVLLTIETDKNTKLKDQLCEVMDSLSAACAARDELADQVQALELQIKQLTDAASSDEEGSGQQSALPSLQRAGRLTAEQERTTKSAGLESETRPDTVAAESSAAGADIVATPRDAKTTTSAGPKTEGLPAASDPELDTEERRTGTSSADVTAKDRDNMSNNAALTQTKSETTRVNELPEAPAARSSYASESVGLTPPPGSASFQNQATSLLNEINDIHRLSQRPAALNNSSWSDRQEEFPGSESATTANNDSFCLNIPPHDHWENIESSFLNTSYEEGGDGGSVSTGRNSAATLCPPPPLSGGMPPSSTYVKASRLIEGSDDTLKMPPPASVKKATPPCARATSLPIAADIPTPAPTYASVASAPAPRSRFPTDSAPKNGSLADPLKGLVSLSKPTPGRDPEAAIIPPAQQASMEFQTPDANDPERPRELLTIPPFGATTIAKRPQDIRIANQNVNGCDPIRPCVKELETMQRNTIDILGINETKLSATNSIAARVQSSARQMFPNSATILSSSLDHLVQDQPRLPGGTGLLYLGTINCRSHQRHADPLGRFTYITIQGRGDCNGILVMTVYRVVAEPSHRRPTGAAAQQHDALRKRGKKTPVPRQQVLSDVSKVIKAKQREGYHPLIMGDFNDEISSSAMTEFLRDNGLQDILDETNDGKPPRTFLRSNNRLDFMLGDQHIVDATTKSGSLLLTEGDGPDHALQFVDLDMTTLLQYSPENPMRVQPRQFSLSNPKKAHSFTSRVRDQMNHQNLFQQIIDLRDSLENSGSASPTLIDEYEKIDQQLTRIFISSADAVRGPKDGRFQRSPALIQAGRSCTLWRAVLFCITNGINWTRTVVEQAALTKLPLDSISRDKPKAKIELQKARERYNEAKKKDGELRAKWLEEQADYHQMSNMDNITKDPASILKGMIARAEQKQRDNRLARAWKDDHSPLMSTSIPNERWTYDANADELFEFDSGLFYVHYRIHHTAARKYSRLRTSKKPPSSILVVDVNVTVEHIIVTTETPNAAISWTEIDNKSDLESWLLKRNKKHLQQVYDEERPPTREPLRSILGEYGTTDKVMRILDNDLDLDAGKYDPLLRTWLKWLVKTDDERRLPTIRGSFTPEQVRHAFKLVSERTSSSPSGRHYTLWKALAEQDDMAEPLSIMMSLPFMYGFAPERWTRSIDVMLEKKKGERKIHLMRIIGLLEADFNVALKILFTQQVMPNAEKTNLNSNQWGGRRGRSAVACATRKLVTMEHKNVMCEDFGVFYSDLVSCFDCVLPQMSNAIAMKKGLDRMAAECRMLTLRKMRRSVRTGFGDSTGYYCQEEHDTPLTGETQGKSDIGGIWTMVSDGALYVHETHASARTCLTHVASHKTSARSADAYVDDTDIYADGISSQPRPLVALMEDETGDDELPGDLGTDPRQLAEELNKSAQIWNNSVSLTGGALAFHKCSYKLLSFEPRTGRMEIRLPSEMPYDFTLHDHHGQTSSIQQTSALSPTRGLGFLFALDGDQTPEFEYRVNQVSKILHRLSIAPLSPSDMNHMLHTRVLPSVTYPMSLTSFDKKQCKDLSIRIERTVLPKMGINSRTSRAVVYGPPLLGGMNFPCIATIQDRLGLVNILKHLRHDSEIGTEIRTLLSAHQLHTGAMSPLLDDPMLELPHMKNGWINSIRTGLRRLGGQLVTRRQLEQANHCRLFLRAITLSDITDMDGDCIDSIPLEYLDWRARLDSPLLWPWQPQPTKKMWTTFRRLIREAFCSDHNFRRGEPYELDSPLGRWRHAPVHSYHDAYRTDDRLYLKCRCDITGALSFQCFEHTTPPPPSPSEYEQEDFDVNEYEARYLRVDDVTSLPTAAHPIDIEVYDGEAVPLQPYTAPNPPAQPTVSRPYYSEHNIAALDTAPVLTAVSDGSVDPITGAAGYSWIIAAPEKAGYMTDAEPIYSDPRTMTSYRAELHGIYKLLFSLKTNYRTRRIELWCDSESAIDLLNNPTELTPEELTKAEGDLLTAIKRLLRQFPTITLKHVRGHQLKHTRRANLSFEAQLNEDCDSAAKTAMRASAPPTTRPDPIAGSRAQLYLNNLLV</sequence>
<feature type="compositionally biased region" description="Polar residues" evidence="2">
    <location>
        <begin position="13"/>
        <end position="26"/>
    </location>
</feature>
<feature type="non-terminal residue" evidence="4">
    <location>
        <position position="3014"/>
    </location>
</feature>
<dbReference type="InterPro" id="IPR036691">
    <property type="entry name" value="Endo/exonu/phosph_ase_sf"/>
</dbReference>
<evidence type="ECO:0000313" key="5">
    <source>
        <dbReference type="Proteomes" id="UP000266841"/>
    </source>
</evidence>
<feature type="region of interest" description="Disordered" evidence="2">
    <location>
        <begin position="1537"/>
        <end position="1561"/>
    </location>
</feature>
<keyword evidence="5" id="KW-1185">Reference proteome</keyword>
<feature type="compositionally biased region" description="Polar residues" evidence="2">
    <location>
        <begin position="1115"/>
        <end position="1131"/>
    </location>
</feature>
<feature type="compositionally biased region" description="Low complexity" evidence="2">
    <location>
        <begin position="506"/>
        <end position="515"/>
    </location>
</feature>
<evidence type="ECO:0000313" key="4">
    <source>
        <dbReference type="EMBL" id="EJK64487.1"/>
    </source>
</evidence>
<dbReference type="Gene3D" id="3.30.420.10">
    <property type="entry name" value="Ribonuclease H-like superfamily/Ribonuclease H"/>
    <property type="match status" value="1"/>
</dbReference>
<feature type="compositionally biased region" description="Polar residues" evidence="2">
    <location>
        <begin position="137"/>
        <end position="149"/>
    </location>
</feature>
<feature type="region of interest" description="Disordered" evidence="2">
    <location>
        <begin position="44"/>
        <end position="183"/>
    </location>
</feature>
<feature type="compositionally biased region" description="Polar residues" evidence="2">
    <location>
        <begin position="433"/>
        <end position="450"/>
    </location>
</feature>
<organism evidence="4 5">
    <name type="scientific">Thalassiosira oceanica</name>
    <name type="common">Marine diatom</name>
    <dbReference type="NCBI Taxonomy" id="159749"/>
    <lineage>
        <taxon>Eukaryota</taxon>
        <taxon>Sar</taxon>
        <taxon>Stramenopiles</taxon>
        <taxon>Ochrophyta</taxon>
        <taxon>Bacillariophyta</taxon>
        <taxon>Coscinodiscophyceae</taxon>
        <taxon>Thalassiosirophycidae</taxon>
        <taxon>Thalassiosirales</taxon>
        <taxon>Thalassiosiraceae</taxon>
        <taxon>Thalassiosira</taxon>
    </lineage>
</organism>
<dbReference type="GO" id="GO:0004523">
    <property type="term" value="F:RNA-DNA hybrid ribonuclease activity"/>
    <property type="evidence" value="ECO:0007669"/>
    <property type="project" value="InterPro"/>
</dbReference>
<dbReference type="InterPro" id="IPR012337">
    <property type="entry name" value="RNaseH-like_sf"/>
</dbReference>
<feature type="compositionally biased region" description="Polar residues" evidence="2">
    <location>
        <begin position="88"/>
        <end position="128"/>
    </location>
</feature>
<feature type="compositionally biased region" description="Low complexity" evidence="2">
    <location>
        <begin position="1316"/>
        <end position="1327"/>
    </location>
</feature>
<feature type="coiled-coil region" evidence="1">
    <location>
        <begin position="982"/>
        <end position="1009"/>
    </location>
</feature>
<feature type="region of interest" description="Disordered" evidence="2">
    <location>
        <begin position="1316"/>
        <end position="1343"/>
    </location>
</feature>
<feature type="region of interest" description="Disordered" evidence="2">
    <location>
        <begin position="1183"/>
        <end position="1208"/>
    </location>
</feature>
<dbReference type="SUPFAM" id="SSF56219">
    <property type="entry name" value="DNase I-like"/>
    <property type="match status" value="1"/>
</dbReference>
<dbReference type="Proteomes" id="UP000266841">
    <property type="component" value="Unassembled WGS sequence"/>
</dbReference>
<feature type="compositionally biased region" description="Low complexity" evidence="2">
    <location>
        <begin position="483"/>
        <end position="496"/>
    </location>
</feature>
<feature type="compositionally biased region" description="Pro residues" evidence="2">
    <location>
        <begin position="460"/>
        <end position="472"/>
    </location>
</feature>
<comment type="caution">
    <text evidence="4">The sequence shown here is derived from an EMBL/GenBank/DDBJ whole genome shotgun (WGS) entry which is preliminary data.</text>
</comment>
<feature type="coiled-coil region" evidence="1">
    <location>
        <begin position="1806"/>
        <end position="1840"/>
    </location>
</feature>
<dbReference type="OrthoDB" id="57465at2759"/>
<dbReference type="Gene3D" id="3.60.10.10">
    <property type="entry name" value="Endonuclease/exonuclease/phosphatase"/>
    <property type="match status" value="1"/>
</dbReference>
<accession>K0T1Y0</accession>